<evidence type="ECO:0000256" key="10">
    <source>
        <dbReference type="RuleBase" id="RU365011"/>
    </source>
</evidence>
<keyword evidence="9 10" id="KW-0472">Membrane</keyword>
<dbReference type="InterPro" id="IPR039529">
    <property type="entry name" value="PGAP1/BST1"/>
</dbReference>
<dbReference type="AlphaFoldDB" id="A0A165R121"/>
<dbReference type="GO" id="GO:0050185">
    <property type="term" value="F:phosphatidylinositol deacylase activity"/>
    <property type="evidence" value="ECO:0007669"/>
    <property type="project" value="TreeGrafter"/>
</dbReference>
<feature type="transmembrane region" description="Helical" evidence="10">
    <location>
        <begin position="769"/>
        <end position="787"/>
    </location>
</feature>
<name>A0A165R121_EXIGL</name>
<dbReference type="EC" id="3.1.-.-" evidence="10"/>
<reference evidence="14 15" key="1">
    <citation type="journal article" date="2016" name="Mol. Biol. Evol.">
        <title>Comparative Genomics of Early-Diverging Mushroom-Forming Fungi Provides Insights into the Origins of Lignocellulose Decay Capabilities.</title>
        <authorList>
            <person name="Nagy L.G."/>
            <person name="Riley R."/>
            <person name="Tritt A."/>
            <person name="Adam C."/>
            <person name="Daum C."/>
            <person name="Floudas D."/>
            <person name="Sun H."/>
            <person name="Yadav J.S."/>
            <person name="Pangilinan J."/>
            <person name="Larsson K.H."/>
            <person name="Matsuura K."/>
            <person name="Barry K."/>
            <person name="Labutti K."/>
            <person name="Kuo R."/>
            <person name="Ohm R.A."/>
            <person name="Bhattacharya S.S."/>
            <person name="Shirouzu T."/>
            <person name="Yoshinaga Y."/>
            <person name="Martin F.M."/>
            <person name="Grigoriev I.V."/>
            <person name="Hibbett D.S."/>
        </authorList>
    </citation>
    <scope>NUCLEOTIDE SEQUENCE [LARGE SCALE GENOMIC DNA]</scope>
    <source>
        <strain evidence="14 15">HHB12029</strain>
    </source>
</reference>
<comment type="function">
    <text evidence="10">Involved in inositol deacylation of GPI-anchored proteins which plays important roles in the quality control and ER-associated degradation of GPI-anchored proteins.</text>
</comment>
<feature type="transmembrane region" description="Helical" evidence="10">
    <location>
        <begin position="612"/>
        <end position="634"/>
    </location>
</feature>
<sequence>MAYRASLVLTGFSLLVMLAAYRSATQLPDALSPEGCRMSYMWPSYVLQTEFNSSWTPLSRRYTLWLYREAGWEKPDELHGVPVLFIPGNAGSSKQARSIASSACRQYFTSPNVPSEDFFPKAVEALDVYTAEFNEDLSAFHGPTLLAQSQYVSDAIKYILSKYRPGTKILVMGHSMGGTVAMSLLPSSDISAVITMSTPHTLPPARFDKRIERIFAASMKAGKNDSTPVLSICGGATDLMIPSESCILPPSSGADTGFRKTIFTSGMDGVWSGVGHQSMVWCHQVRWRVARAALEIGATQTPQAAARVLDTWFRNEASVSVSSSSDLLDLKGVAHSHVEERTLLVLRPPQQETSAYIFKAPSEGNIEFTLLASGASVAGVGPQKPSWTKIDVLSCVDTPETLVLDCLPVQPTTVRLLAMPKWGRPFPAPKEGADESEGVVVFRASLSAEVLSSTRRQIVLKTDLGWSEAWVVAKMDTVAPVKTLSYRKFPFIGTTGVALDSNILVQDVHLSFGVPTSLLTYSLRGNVEGTCGSRQMPPVALHQSSMAELHLHPLYPRSSTRIHSHASGPFIPRREVALGTELTVLTTGDCVVSRIDVSVDWWHSLGIWATRYWGAIATWGVGIVAIAILRAWSVASRTGSSPSLSVTLDWIGSRLLPGLAASLSVLAIVPLPVDALLGNSGDIRLALLPALVTVAAFTYVVILALVMKGLSLLLGSLKSLLSMAFIVALVAFVIPYQVAYVVFLVDFLWSCAIFPHISTDATSQREHVLLLLLILLPLQAPVLPVWVRTLLTAGYTTPFNGDHNVLSILPMMILVGFSPPNPRALLWEGRRLTRAERAVTILLLLTLAVYPFLFGARWMFGLYDIANVLAGWLVIVRYGGALLRK</sequence>
<keyword evidence="3 10" id="KW-0813">Transport</keyword>
<organism evidence="14 15">
    <name type="scientific">Exidia glandulosa HHB12029</name>
    <dbReference type="NCBI Taxonomy" id="1314781"/>
    <lineage>
        <taxon>Eukaryota</taxon>
        <taxon>Fungi</taxon>
        <taxon>Dikarya</taxon>
        <taxon>Basidiomycota</taxon>
        <taxon>Agaricomycotina</taxon>
        <taxon>Agaricomycetes</taxon>
        <taxon>Auriculariales</taxon>
        <taxon>Exidiaceae</taxon>
        <taxon>Exidia</taxon>
    </lineage>
</organism>
<gene>
    <name evidence="14" type="ORF">EXIGLDRAFT_599630</name>
</gene>
<comment type="similarity">
    <text evidence="2 10">Belongs to the GPI inositol-deacylase family.</text>
</comment>
<dbReference type="SUPFAM" id="SSF53474">
    <property type="entry name" value="alpha/beta-Hydrolases"/>
    <property type="match status" value="1"/>
</dbReference>
<feature type="transmembrane region" description="Helical" evidence="10">
    <location>
        <begin position="865"/>
        <end position="883"/>
    </location>
</feature>
<dbReference type="InterPro" id="IPR029058">
    <property type="entry name" value="AB_hydrolase_fold"/>
</dbReference>
<dbReference type="GO" id="GO:0015031">
    <property type="term" value="P:protein transport"/>
    <property type="evidence" value="ECO:0007669"/>
    <property type="project" value="UniProtKB-KW"/>
</dbReference>
<evidence type="ECO:0000313" key="15">
    <source>
        <dbReference type="Proteomes" id="UP000077266"/>
    </source>
</evidence>
<dbReference type="Proteomes" id="UP000077266">
    <property type="component" value="Unassembled WGS sequence"/>
</dbReference>
<evidence type="ECO:0000256" key="5">
    <source>
        <dbReference type="ARBA" id="ARBA00022801"/>
    </source>
</evidence>
<evidence type="ECO:0000259" key="12">
    <source>
        <dbReference type="Pfam" id="PF07819"/>
    </source>
</evidence>
<dbReference type="STRING" id="1314781.A0A165R121"/>
<dbReference type="InterPro" id="IPR056824">
    <property type="entry name" value="PGAP1_TMD"/>
</dbReference>
<comment type="subcellular location">
    <subcellularLocation>
        <location evidence="1">Endoplasmic reticulum membrane</location>
        <topology evidence="1">Multi-pass membrane protein</topology>
    </subcellularLocation>
</comment>
<evidence type="ECO:0000256" key="1">
    <source>
        <dbReference type="ARBA" id="ARBA00004477"/>
    </source>
</evidence>
<feature type="domain" description="GPI inositol-deacylase PGAP1-like alpha/beta" evidence="12">
    <location>
        <begin position="77"/>
        <end position="295"/>
    </location>
</feature>
<feature type="signal peptide" evidence="11">
    <location>
        <begin position="1"/>
        <end position="24"/>
    </location>
</feature>
<evidence type="ECO:0000256" key="11">
    <source>
        <dbReference type="SAM" id="SignalP"/>
    </source>
</evidence>
<dbReference type="EMBL" id="KV425882">
    <property type="protein sequence ID" value="KZW04344.1"/>
    <property type="molecule type" value="Genomic_DNA"/>
</dbReference>
<evidence type="ECO:0000256" key="8">
    <source>
        <dbReference type="ARBA" id="ARBA00022989"/>
    </source>
</evidence>
<evidence type="ECO:0000256" key="3">
    <source>
        <dbReference type="ARBA" id="ARBA00022448"/>
    </source>
</evidence>
<keyword evidence="11" id="KW-0732">Signal</keyword>
<keyword evidence="5 10" id="KW-0378">Hydrolase</keyword>
<dbReference type="InterPro" id="IPR012908">
    <property type="entry name" value="PGAP1-ab_dom-like"/>
</dbReference>
<evidence type="ECO:0000256" key="9">
    <source>
        <dbReference type="ARBA" id="ARBA00023136"/>
    </source>
</evidence>
<evidence type="ECO:0000256" key="4">
    <source>
        <dbReference type="ARBA" id="ARBA00022692"/>
    </source>
</evidence>
<keyword evidence="4 10" id="KW-0812">Transmembrane</keyword>
<feature type="transmembrane region" description="Helical" evidence="10">
    <location>
        <begin position="712"/>
        <end position="732"/>
    </location>
</feature>
<evidence type="ECO:0000259" key="13">
    <source>
        <dbReference type="Pfam" id="PF25140"/>
    </source>
</evidence>
<dbReference type="PANTHER" id="PTHR15495:SF7">
    <property type="entry name" value="GPI INOSITOL-DEACYLASE"/>
    <property type="match status" value="1"/>
</dbReference>
<feature type="transmembrane region" description="Helical" evidence="10">
    <location>
        <begin position="807"/>
        <end position="826"/>
    </location>
</feature>
<proteinExistence type="inferred from homology"/>
<feature type="transmembrane region" description="Helical" evidence="10">
    <location>
        <begin position="838"/>
        <end position="859"/>
    </location>
</feature>
<dbReference type="FunCoup" id="A0A165R121">
    <property type="interactions" value="196"/>
</dbReference>
<dbReference type="GO" id="GO:0006888">
    <property type="term" value="P:endoplasmic reticulum to Golgi vesicle-mediated transport"/>
    <property type="evidence" value="ECO:0007669"/>
    <property type="project" value="TreeGrafter"/>
</dbReference>
<evidence type="ECO:0000256" key="2">
    <source>
        <dbReference type="ARBA" id="ARBA00006931"/>
    </source>
</evidence>
<dbReference type="Gene3D" id="3.40.50.1820">
    <property type="entry name" value="alpha/beta hydrolase"/>
    <property type="match status" value="1"/>
</dbReference>
<evidence type="ECO:0000256" key="7">
    <source>
        <dbReference type="ARBA" id="ARBA00022927"/>
    </source>
</evidence>
<keyword evidence="15" id="KW-1185">Reference proteome</keyword>
<dbReference type="Pfam" id="PF25140">
    <property type="entry name" value="PGAP1_TMD"/>
    <property type="match status" value="1"/>
</dbReference>
<evidence type="ECO:0000313" key="14">
    <source>
        <dbReference type="EMBL" id="KZW04344.1"/>
    </source>
</evidence>
<keyword evidence="8 10" id="KW-1133">Transmembrane helix</keyword>
<feature type="transmembrane region" description="Helical" evidence="10">
    <location>
        <begin position="738"/>
        <end position="757"/>
    </location>
</feature>
<keyword evidence="7 10" id="KW-0653">Protein transport</keyword>
<dbReference type="GO" id="GO:0006505">
    <property type="term" value="P:GPI anchor metabolic process"/>
    <property type="evidence" value="ECO:0007669"/>
    <property type="project" value="TreeGrafter"/>
</dbReference>
<evidence type="ECO:0000256" key="6">
    <source>
        <dbReference type="ARBA" id="ARBA00022824"/>
    </source>
</evidence>
<dbReference type="GO" id="GO:0005789">
    <property type="term" value="C:endoplasmic reticulum membrane"/>
    <property type="evidence" value="ECO:0007669"/>
    <property type="project" value="UniProtKB-SubCell"/>
</dbReference>
<accession>A0A165R121</accession>
<feature type="chain" id="PRO_5007865432" description="GPI inositol-deacylase" evidence="11">
    <location>
        <begin position="25"/>
        <end position="885"/>
    </location>
</feature>
<feature type="transmembrane region" description="Helical" evidence="10">
    <location>
        <begin position="655"/>
        <end position="673"/>
    </location>
</feature>
<protein>
    <recommendedName>
        <fullName evidence="10">GPI inositol-deacylase</fullName>
        <ecNumber evidence="10">3.1.-.-</ecNumber>
    </recommendedName>
</protein>
<dbReference type="Pfam" id="PF07819">
    <property type="entry name" value="PGAP1"/>
    <property type="match status" value="1"/>
</dbReference>
<dbReference type="PANTHER" id="PTHR15495">
    <property type="entry name" value="NEGATIVE REGULATOR OF VESICLE FORMATION-RELATED"/>
    <property type="match status" value="1"/>
</dbReference>
<dbReference type="InParanoid" id="A0A165R121"/>
<feature type="transmembrane region" description="Helical" evidence="10">
    <location>
        <begin position="685"/>
        <end position="705"/>
    </location>
</feature>
<dbReference type="OrthoDB" id="348976at2759"/>
<keyword evidence="6 10" id="KW-0256">Endoplasmic reticulum</keyword>
<feature type="domain" description="GPI inositol-deacylase transmembrane" evidence="13">
    <location>
        <begin position="718"/>
        <end position="877"/>
    </location>
</feature>